<keyword evidence="1" id="KW-0328">Glycosyltransferase</keyword>
<dbReference type="InterPro" id="IPR051199">
    <property type="entry name" value="LPS_LOS_Heptosyltrfase"/>
</dbReference>
<proteinExistence type="predicted"/>
<organism evidence="3 4">
    <name type="scientific">Mesoterricola sediminis</name>
    <dbReference type="NCBI Taxonomy" id="2927980"/>
    <lineage>
        <taxon>Bacteria</taxon>
        <taxon>Pseudomonadati</taxon>
        <taxon>Acidobacteriota</taxon>
        <taxon>Holophagae</taxon>
        <taxon>Holophagales</taxon>
        <taxon>Holophagaceae</taxon>
        <taxon>Mesoterricola</taxon>
    </lineage>
</organism>
<dbReference type="PANTHER" id="PTHR30160:SF7">
    <property type="entry name" value="ADP-HEPTOSE--LPS HEPTOSYLTRANSFERASE 2"/>
    <property type="match status" value="1"/>
</dbReference>
<dbReference type="GO" id="GO:0008713">
    <property type="term" value="F:ADP-heptose-lipopolysaccharide heptosyltransferase activity"/>
    <property type="evidence" value="ECO:0007669"/>
    <property type="project" value="TreeGrafter"/>
</dbReference>
<dbReference type="SUPFAM" id="SSF53756">
    <property type="entry name" value="UDP-Glycosyltransferase/glycogen phosphorylase"/>
    <property type="match status" value="1"/>
</dbReference>
<dbReference type="AlphaFoldDB" id="A0AA48GW08"/>
<sequence>MRNHRIMRFLLGRTDALGDVVISLPVRERILSRMPEAEVHWLVRPYAAPLLRGLGTVHLREDGQDLAALLRAIAPDAVLNLGHRDQAIITAARAAGVPVRVARSRGRQIWEATHVLWNGRNGTGRPEAMNVLDFLKPWGWEGGWPAPPRLVLDAAERERGRADLAHLPRPRLGVATRSSGSSAYPSAAWWDRALAVVREAGWTPVILSPPEDAPLPPADLRGLLARIAACDVFLGPSTGPTQIAGALDVPTLALMGLTSNRGPSRWAPLGRRVQVLQYPPPEADLSGGMDRLDPRDLLPHLARLAQPEA</sequence>
<evidence type="ECO:0000256" key="1">
    <source>
        <dbReference type="ARBA" id="ARBA00022676"/>
    </source>
</evidence>
<dbReference type="Gene3D" id="3.40.50.2000">
    <property type="entry name" value="Glycogen Phosphorylase B"/>
    <property type="match status" value="2"/>
</dbReference>
<accession>A0AA48GW08</accession>
<gene>
    <name evidence="3" type="ORF">METESE_38070</name>
</gene>
<name>A0AA48GW08_9BACT</name>
<keyword evidence="4" id="KW-1185">Reference proteome</keyword>
<dbReference type="PANTHER" id="PTHR30160">
    <property type="entry name" value="TETRAACYLDISACCHARIDE 4'-KINASE-RELATED"/>
    <property type="match status" value="1"/>
</dbReference>
<dbReference type="GO" id="GO:0005829">
    <property type="term" value="C:cytosol"/>
    <property type="evidence" value="ECO:0007669"/>
    <property type="project" value="TreeGrafter"/>
</dbReference>
<reference evidence="3" key="1">
    <citation type="journal article" date="2023" name="Int. J. Syst. Evol. Microbiol.">
        <title>Mesoterricola silvestris gen. nov., sp. nov., Mesoterricola sediminis sp. nov., Geothrix oryzae sp. nov., Geothrix edaphica sp. nov., Geothrix rubra sp. nov., and Geothrix limicola sp. nov., six novel members of Acidobacteriota isolated from soils.</title>
        <authorList>
            <person name="Itoh H."/>
            <person name="Sugisawa Y."/>
            <person name="Mise K."/>
            <person name="Xu Z."/>
            <person name="Kuniyasu M."/>
            <person name="Ushijima N."/>
            <person name="Kawano K."/>
            <person name="Kobayashi E."/>
            <person name="Shiratori Y."/>
            <person name="Masuda Y."/>
            <person name="Senoo K."/>
        </authorList>
    </citation>
    <scope>NUCLEOTIDE SEQUENCE</scope>
    <source>
        <strain evidence="3">W786</strain>
    </source>
</reference>
<dbReference type="GO" id="GO:0009244">
    <property type="term" value="P:lipopolysaccharide core region biosynthetic process"/>
    <property type="evidence" value="ECO:0007669"/>
    <property type="project" value="TreeGrafter"/>
</dbReference>
<dbReference type="Pfam" id="PF01075">
    <property type="entry name" value="Glyco_transf_9"/>
    <property type="match status" value="1"/>
</dbReference>
<keyword evidence="2" id="KW-0808">Transferase</keyword>
<dbReference type="Proteomes" id="UP001228113">
    <property type="component" value="Chromosome"/>
</dbReference>
<dbReference type="KEGG" id="msea:METESE_38070"/>
<evidence type="ECO:0000313" key="4">
    <source>
        <dbReference type="Proteomes" id="UP001228113"/>
    </source>
</evidence>
<evidence type="ECO:0000256" key="2">
    <source>
        <dbReference type="ARBA" id="ARBA00022679"/>
    </source>
</evidence>
<dbReference type="InterPro" id="IPR002201">
    <property type="entry name" value="Glyco_trans_9"/>
</dbReference>
<evidence type="ECO:0000313" key="3">
    <source>
        <dbReference type="EMBL" id="BDU78849.1"/>
    </source>
</evidence>
<dbReference type="EMBL" id="AP027081">
    <property type="protein sequence ID" value="BDU78849.1"/>
    <property type="molecule type" value="Genomic_DNA"/>
</dbReference>
<protein>
    <submittedName>
        <fullName evidence="3">ADP-heptose--LPS heptosyltransferase II</fullName>
    </submittedName>
</protein>